<dbReference type="Proteomes" id="UP000310108">
    <property type="component" value="Unassembled WGS sequence"/>
</dbReference>
<evidence type="ECO:0000256" key="1">
    <source>
        <dbReference type="SAM" id="MobiDB-lite"/>
    </source>
</evidence>
<comment type="caution">
    <text evidence="3">The sequence shown here is derived from an EMBL/GenBank/DDBJ whole genome shotgun (WGS) entry which is preliminary data.</text>
</comment>
<dbReference type="SUPFAM" id="SSF52047">
    <property type="entry name" value="RNI-like"/>
    <property type="match status" value="1"/>
</dbReference>
<dbReference type="Gene3D" id="3.80.10.10">
    <property type="entry name" value="Ribonuclease Inhibitor"/>
    <property type="match status" value="1"/>
</dbReference>
<dbReference type="InterPro" id="IPR001810">
    <property type="entry name" value="F-box_dom"/>
</dbReference>
<evidence type="ECO:0000259" key="2">
    <source>
        <dbReference type="Pfam" id="PF12937"/>
    </source>
</evidence>
<protein>
    <recommendedName>
        <fullName evidence="2">F-box domain-containing protein</fullName>
    </recommendedName>
</protein>
<keyword evidence="4" id="KW-1185">Reference proteome</keyword>
<feature type="compositionally biased region" description="Acidic residues" evidence="1">
    <location>
        <begin position="415"/>
        <end position="427"/>
    </location>
</feature>
<gene>
    <name evidence="3" type="ORF">CTA1_12071</name>
</gene>
<feature type="domain" description="F-box" evidence="2">
    <location>
        <begin position="5"/>
        <end position="68"/>
    </location>
</feature>
<evidence type="ECO:0000313" key="4">
    <source>
        <dbReference type="Proteomes" id="UP000310108"/>
    </source>
</evidence>
<evidence type="ECO:0000313" key="3">
    <source>
        <dbReference type="EMBL" id="TKW52902.1"/>
    </source>
</evidence>
<dbReference type="AlphaFoldDB" id="A0A4U6XCR0"/>
<dbReference type="OrthoDB" id="4757858at2759"/>
<sequence length="465" mass="51632">MAKITQLPTELLQMIFSEFLTLLAPTTFIVLPRSQMGAEDLATLKAVSRTCRALHRVVEPLVWRHICIDEHELNSPLLGPGDPQLLDLIRLWHTRPDIAAHVHTMSVIWIELNYGPQISRNEDLEFISGIIQDLGLRPPDGWHEIPGCKGILVGIALLLARNVRVLDLYSHNEYFFDSIPAPDETPACFEFLTHVRLNGSSPASRSSIDICPLLRLAPNLAKLEAWPVDFGPQDLDWGRITTLMLQGAATSATRVAQVIRSCRKLRDFSFSTFLGHSPGEIMAALSTHTSTLRRLNLHFVDVYSDAKATIGSLAAFTGLEELCIHADSIGNGAGCTLRTLPPSLRLLNIEGHPHKNRDEFKWLVGHVRAGNLANLGEIWLPVWECDGDHVGLCCNTYVDENNGYESSIDEHGSDGESEDGEEDEAEACDGGKTVFKLRARFRDEGVVCEISPQIEWSGGKRWQLL</sequence>
<dbReference type="EMBL" id="PJEX01000216">
    <property type="protein sequence ID" value="TKW52902.1"/>
    <property type="molecule type" value="Genomic_DNA"/>
</dbReference>
<dbReference type="Pfam" id="PF12937">
    <property type="entry name" value="F-box-like"/>
    <property type="match status" value="1"/>
</dbReference>
<dbReference type="STRING" id="1306861.A0A4U6XCR0"/>
<dbReference type="InterPro" id="IPR032675">
    <property type="entry name" value="LRR_dom_sf"/>
</dbReference>
<proteinExistence type="predicted"/>
<feature type="region of interest" description="Disordered" evidence="1">
    <location>
        <begin position="405"/>
        <end position="428"/>
    </location>
</feature>
<reference evidence="3 4" key="1">
    <citation type="journal article" date="2019" name="PLoS ONE">
        <title>Comparative genome analysis indicates high evolutionary potential of pathogenicity genes in Colletotrichum tanaceti.</title>
        <authorList>
            <person name="Lelwala R.V."/>
            <person name="Korhonen P.K."/>
            <person name="Young N.D."/>
            <person name="Scott J.B."/>
            <person name="Ades P.A."/>
            <person name="Gasser R.B."/>
            <person name="Taylor P.W.J."/>
        </authorList>
    </citation>
    <scope>NUCLEOTIDE SEQUENCE [LARGE SCALE GENOMIC DNA]</scope>
    <source>
        <strain evidence="3">BRIP57314</strain>
    </source>
</reference>
<organism evidence="3 4">
    <name type="scientific">Colletotrichum tanaceti</name>
    <dbReference type="NCBI Taxonomy" id="1306861"/>
    <lineage>
        <taxon>Eukaryota</taxon>
        <taxon>Fungi</taxon>
        <taxon>Dikarya</taxon>
        <taxon>Ascomycota</taxon>
        <taxon>Pezizomycotina</taxon>
        <taxon>Sordariomycetes</taxon>
        <taxon>Hypocreomycetidae</taxon>
        <taxon>Glomerellales</taxon>
        <taxon>Glomerellaceae</taxon>
        <taxon>Colletotrichum</taxon>
        <taxon>Colletotrichum destructivum species complex</taxon>
    </lineage>
</organism>
<accession>A0A4U6XCR0</accession>
<name>A0A4U6XCR0_9PEZI</name>